<reference evidence="16 17" key="1">
    <citation type="submission" date="2024-09" db="EMBL/GenBank/DDBJ databases">
        <title>Itraconazole resistance in Madurella fahalii resulting from another homologue of gene encoding cytochrome P450 14-alpha sterol demethylase (CYP51).</title>
        <authorList>
            <person name="Yoshioka I."/>
            <person name="Fahal A.H."/>
            <person name="Kaneko S."/>
            <person name="Yaguchi T."/>
        </authorList>
    </citation>
    <scope>NUCLEOTIDE SEQUENCE [LARGE SCALE GENOMIC DNA]</scope>
    <source>
        <strain evidence="16 17">IFM 68171</strain>
    </source>
</reference>
<evidence type="ECO:0000256" key="6">
    <source>
        <dbReference type="ARBA" id="ARBA00022989"/>
    </source>
</evidence>
<evidence type="ECO:0000256" key="3">
    <source>
        <dbReference type="ARBA" id="ARBA00022516"/>
    </source>
</evidence>
<dbReference type="GeneID" id="98181385"/>
<comment type="similarity">
    <text evidence="2">Belongs to the EBP family.</text>
</comment>
<evidence type="ECO:0000256" key="8">
    <source>
        <dbReference type="ARBA" id="ARBA00023098"/>
    </source>
</evidence>
<evidence type="ECO:0000313" key="16">
    <source>
        <dbReference type="EMBL" id="GAB1320433.1"/>
    </source>
</evidence>
<keyword evidence="6 13" id="KW-1133">Transmembrane helix</keyword>
<evidence type="ECO:0000256" key="9">
    <source>
        <dbReference type="ARBA" id="ARBA00023136"/>
    </source>
</evidence>
<organism evidence="16 17">
    <name type="scientific">Madurella fahalii</name>
    <dbReference type="NCBI Taxonomy" id="1157608"/>
    <lineage>
        <taxon>Eukaryota</taxon>
        <taxon>Fungi</taxon>
        <taxon>Dikarya</taxon>
        <taxon>Ascomycota</taxon>
        <taxon>Pezizomycotina</taxon>
        <taxon>Sordariomycetes</taxon>
        <taxon>Sordariomycetidae</taxon>
        <taxon>Sordariales</taxon>
        <taxon>Sordariales incertae sedis</taxon>
        <taxon>Madurella</taxon>
    </lineage>
</organism>
<keyword evidence="11" id="KW-0753">Steroid metabolism</keyword>
<dbReference type="Proteomes" id="UP001628179">
    <property type="component" value="Unassembled WGS sequence"/>
</dbReference>
<keyword evidence="4 13" id="KW-0812">Transmembrane</keyword>
<keyword evidence="3" id="KW-0444">Lipid biosynthesis</keyword>
<keyword evidence="17" id="KW-1185">Reference proteome</keyword>
<dbReference type="PANTHER" id="PTHR14207">
    <property type="entry name" value="STEROL ISOMERASE"/>
    <property type="match status" value="1"/>
</dbReference>
<gene>
    <name evidence="16" type="ORF">MFIFM68171_10643</name>
</gene>
<evidence type="ECO:0000256" key="4">
    <source>
        <dbReference type="ARBA" id="ARBA00022692"/>
    </source>
</evidence>
<evidence type="ECO:0000256" key="11">
    <source>
        <dbReference type="ARBA" id="ARBA00023221"/>
    </source>
</evidence>
<proteinExistence type="inferred from homology"/>
<keyword evidence="5" id="KW-0752">Steroid biosynthesis</keyword>
<dbReference type="Pfam" id="PF05241">
    <property type="entry name" value="EBP"/>
    <property type="match status" value="1"/>
</dbReference>
<keyword evidence="9 13" id="KW-0472">Membrane</keyword>
<feature type="transmembrane region" description="Helical" evidence="14">
    <location>
        <begin position="163"/>
        <end position="182"/>
    </location>
</feature>
<evidence type="ECO:0000256" key="5">
    <source>
        <dbReference type="ARBA" id="ARBA00022955"/>
    </source>
</evidence>
<keyword evidence="7" id="KW-0756">Sterol biosynthesis</keyword>
<comment type="caution">
    <text evidence="16">The sequence shown here is derived from an EMBL/GenBank/DDBJ whole genome shotgun (WGS) entry which is preliminary data.</text>
</comment>
<evidence type="ECO:0000256" key="12">
    <source>
        <dbReference type="ARBA" id="ARBA00023235"/>
    </source>
</evidence>
<name>A0ABQ0GRR2_9PEZI</name>
<dbReference type="EMBL" id="BAAFSV010000006">
    <property type="protein sequence ID" value="GAB1320433.1"/>
    <property type="molecule type" value="Genomic_DNA"/>
</dbReference>
<evidence type="ECO:0000256" key="14">
    <source>
        <dbReference type="SAM" id="Phobius"/>
    </source>
</evidence>
<sequence>MAGNTMTYTQGHPYYPQDSVIPGYAPNSTPIPVIIGAFGGIVGVFTLACVSLAKWYSPGLKRAEQLTIGWFTLCGFLHCFFEGYFVLHHASIPASQSIFSQAWKEYSLSDSRYLTSDPFMLCIEMLTTLIWGPLSFLTALLIATSASEHHSRRRSSQHGARHLLQTVVCVGHLYGVALYYGTCGFAEHMRGLSYSRPEWQYYWGYYAGMNAPWAVVPGVLLYQSARAIQGAFAAAAAAAGGLDEGKKGR</sequence>
<comment type="subcellular location">
    <subcellularLocation>
        <location evidence="1">Membrane</location>
        <topology evidence="1">Multi-pass membrane protein</topology>
    </subcellularLocation>
</comment>
<accession>A0ABQ0GRR2</accession>
<evidence type="ECO:0000256" key="7">
    <source>
        <dbReference type="ARBA" id="ARBA00023011"/>
    </source>
</evidence>
<keyword evidence="8" id="KW-0443">Lipid metabolism</keyword>
<evidence type="ECO:0000313" key="17">
    <source>
        <dbReference type="Proteomes" id="UP001628179"/>
    </source>
</evidence>
<keyword evidence="12" id="KW-0413">Isomerase</keyword>
<dbReference type="PROSITE" id="PS51751">
    <property type="entry name" value="EXPERA"/>
    <property type="match status" value="1"/>
</dbReference>
<evidence type="ECO:0000259" key="15">
    <source>
        <dbReference type="PROSITE" id="PS51751"/>
    </source>
</evidence>
<dbReference type="RefSeq" id="XP_070922163.1">
    <property type="nucleotide sequence ID" value="XM_071066062.1"/>
</dbReference>
<feature type="transmembrane region" description="Helical" evidence="14">
    <location>
        <begin position="202"/>
        <end position="222"/>
    </location>
</feature>
<feature type="transmembrane region" description="Helical" evidence="14">
    <location>
        <begin position="33"/>
        <end position="56"/>
    </location>
</feature>
<dbReference type="PANTHER" id="PTHR14207:SF0">
    <property type="entry name" value="3-BETA-HYDROXYSTEROID-DELTA(8),DELTA(7)-ISOMERASE"/>
    <property type="match status" value="1"/>
</dbReference>
<keyword evidence="10" id="KW-1207">Sterol metabolism</keyword>
<dbReference type="InterPro" id="IPR007905">
    <property type="entry name" value="EBP"/>
</dbReference>
<evidence type="ECO:0000256" key="1">
    <source>
        <dbReference type="ARBA" id="ARBA00004141"/>
    </source>
</evidence>
<feature type="transmembrane region" description="Helical" evidence="14">
    <location>
        <begin position="118"/>
        <end position="142"/>
    </location>
</feature>
<feature type="domain" description="EXPERA" evidence="15">
    <location>
        <begin position="63"/>
        <end position="221"/>
    </location>
</feature>
<evidence type="ECO:0000256" key="2">
    <source>
        <dbReference type="ARBA" id="ARBA00008337"/>
    </source>
</evidence>
<feature type="transmembrane region" description="Helical" evidence="14">
    <location>
        <begin position="68"/>
        <end position="87"/>
    </location>
</feature>
<protein>
    <recommendedName>
        <fullName evidence="15">EXPERA domain-containing protein</fullName>
    </recommendedName>
</protein>
<evidence type="ECO:0000256" key="13">
    <source>
        <dbReference type="PROSITE-ProRule" id="PRU01087"/>
    </source>
</evidence>
<dbReference type="InterPro" id="IPR033118">
    <property type="entry name" value="EXPERA"/>
</dbReference>
<evidence type="ECO:0000256" key="10">
    <source>
        <dbReference type="ARBA" id="ARBA00023166"/>
    </source>
</evidence>